<proteinExistence type="predicted"/>
<accession>A0A1E5D4N8</accession>
<dbReference type="InterPro" id="IPR002734">
    <property type="entry name" value="RibDG_C"/>
</dbReference>
<dbReference type="InterPro" id="IPR050765">
    <property type="entry name" value="Riboflavin_Biosynth_HTPR"/>
</dbReference>
<comment type="caution">
    <text evidence="2">The sequence shown here is derived from an EMBL/GenBank/DDBJ whole genome shotgun (WGS) entry which is preliminary data.</text>
</comment>
<dbReference type="GO" id="GO:0008703">
    <property type="term" value="F:5-amino-6-(5-phosphoribosylamino)uracil reductase activity"/>
    <property type="evidence" value="ECO:0007669"/>
    <property type="project" value="InterPro"/>
</dbReference>
<feature type="domain" description="Bacterial bifunctional deaminase-reductase C-terminal" evidence="1">
    <location>
        <begin position="7"/>
        <end position="177"/>
    </location>
</feature>
<dbReference type="AlphaFoldDB" id="A0A1E5D4N8"/>
<evidence type="ECO:0000313" key="3">
    <source>
        <dbReference type="Proteomes" id="UP000094165"/>
    </source>
</evidence>
<organism evidence="2 3">
    <name type="scientific">Vibrio genomosp. F6 str. FF-238</name>
    <dbReference type="NCBI Taxonomy" id="1191298"/>
    <lineage>
        <taxon>Bacteria</taxon>
        <taxon>Pseudomonadati</taxon>
        <taxon>Pseudomonadota</taxon>
        <taxon>Gammaproteobacteria</taxon>
        <taxon>Vibrionales</taxon>
        <taxon>Vibrionaceae</taxon>
        <taxon>Vibrio</taxon>
    </lineage>
</organism>
<dbReference type="GO" id="GO:0009231">
    <property type="term" value="P:riboflavin biosynthetic process"/>
    <property type="evidence" value="ECO:0007669"/>
    <property type="project" value="InterPro"/>
</dbReference>
<dbReference type="Proteomes" id="UP000094165">
    <property type="component" value="Unassembled WGS sequence"/>
</dbReference>
<dbReference type="Pfam" id="PF01872">
    <property type="entry name" value="RibD_C"/>
    <property type="match status" value="1"/>
</dbReference>
<evidence type="ECO:0000313" key="2">
    <source>
        <dbReference type="EMBL" id="OEE78541.1"/>
    </source>
</evidence>
<dbReference type="PANTHER" id="PTHR38011">
    <property type="entry name" value="DIHYDROFOLATE REDUCTASE FAMILY PROTEIN (AFU_ORTHOLOGUE AFUA_8G06820)"/>
    <property type="match status" value="1"/>
</dbReference>
<sequence>MKCSVYIATSLDGFIAKNDGSVDWLHTAGNPNADMGDQADMGFAQFMASVDCLIMGRKCMEMISSMELTPEQWPYGDTRIIVLSNTIKQAPDNVKQHVEMYSGDLNALISKLENEGHHHAYVDGGNTIQAFLNKQLINEITITRAPLLLGEGIPLFGETANVIKLEQAQATAFANDFIQVKYSVNYS</sequence>
<dbReference type="InterPro" id="IPR024072">
    <property type="entry name" value="DHFR-like_dom_sf"/>
</dbReference>
<gene>
    <name evidence="2" type="ORF">A130_03155</name>
</gene>
<dbReference type="SUPFAM" id="SSF53597">
    <property type="entry name" value="Dihydrofolate reductase-like"/>
    <property type="match status" value="1"/>
</dbReference>
<dbReference type="Gene3D" id="3.40.430.10">
    <property type="entry name" value="Dihydrofolate Reductase, subunit A"/>
    <property type="match status" value="1"/>
</dbReference>
<dbReference type="EMBL" id="AJYW02000045">
    <property type="protein sequence ID" value="OEE78541.1"/>
    <property type="molecule type" value="Genomic_DNA"/>
</dbReference>
<protein>
    <submittedName>
        <fullName evidence="2">Dihydrofolate reductase</fullName>
    </submittedName>
</protein>
<reference evidence="2 3" key="1">
    <citation type="journal article" date="2012" name="Science">
        <title>Ecological populations of bacteria act as socially cohesive units of antibiotic production and resistance.</title>
        <authorList>
            <person name="Cordero O.X."/>
            <person name="Wildschutte H."/>
            <person name="Kirkup B."/>
            <person name="Proehl S."/>
            <person name="Ngo L."/>
            <person name="Hussain F."/>
            <person name="Le Roux F."/>
            <person name="Mincer T."/>
            <person name="Polz M.F."/>
        </authorList>
    </citation>
    <scope>NUCLEOTIDE SEQUENCE [LARGE SCALE GENOMIC DNA]</scope>
    <source>
        <strain evidence="2 3">FF-238</strain>
    </source>
</reference>
<dbReference type="RefSeq" id="WP_017053445.1">
    <property type="nucleotide sequence ID" value="NZ_AJYW02000045.1"/>
</dbReference>
<dbReference type="PANTHER" id="PTHR38011:SF11">
    <property type="entry name" value="2,5-DIAMINO-6-RIBOSYLAMINO-4(3H)-PYRIMIDINONE 5'-PHOSPHATE REDUCTASE"/>
    <property type="match status" value="1"/>
</dbReference>
<name>A0A1E5D4N8_9VIBR</name>
<keyword evidence="3" id="KW-1185">Reference proteome</keyword>
<evidence type="ECO:0000259" key="1">
    <source>
        <dbReference type="Pfam" id="PF01872"/>
    </source>
</evidence>